<comment type="caution">
    <text evidence="12">The sequence shown here is derived from an EMBL/GenBank/DDBJ whole genome shotgun (WGS) entry which is preliminary data.</text>
</comment>
<keyword evidence="7 11" id="KW-1133">Transmembrane helix</keyword>
<keyword evidence="6" id="KW-0653">Protein transport</keyword>
<evidence type="ECO:0000313" key="12">
    <source>
        <dbReference type="EMBL" id="MBB0244172.1"/>
    </source>
</evidence>
<dbReference type="InterPro" id="IPR003849">
    <property type="entry name" value="Preprotein_translocase_YajC"/>
</dbReference>
<feature type="region of interest" description="Disordered" evidence="10">
    <location>
        <begin position="1"/>
        <end position="20"/>
    </location>
</feature>
<dbReference type="GO" id="GO:0015031">
    <property type="term" value="P:protein transport"/>
    <property type="evidence" value="ECO:0007669"/>
    <property type="project" value="UniProtKB-KW"/>
</dbReference>
<comment type="similarity">
    <text evidence="2">Belongs to the YajC family.</text>
</comment>
<dbReference type="EMBL" id="VKHT01000187">
    <property type="protein sequence ID" value="MBB0244172.1"/>
    <property type="molecule type" value="Genomic_DNA"/>
</dbReference>
<keyword evidence="8" id="KW-0811">Translocation</keyword>
<keyword evidence="4" id="KW-1003">Cell membrane</keyword>
<evidence type="ECO:0000256" key="10">
    <source>
        <dbReference type="SAM" id="MobiDB-lite"/>
    </source>
</evidence>
<evidence type="ECO:0000256" key="11">
    <source>
        <dbReference type="SAM" id="Phobius"/>
    </source>
</evidence>
<dbReference type="AlphaFoldDB" id="A0A7W3TCE8"/>
<evidence type="ECO:0000256" key="2">
    <source>
        <dbReference type="ARBA" id="ARBA00006742"/>
    </source>
</evidence>
<dbReference type="PANTHER" id="PTHR33909:SF1">
    <property type="entry name" value="SEC TRANSLOCON ACCESSORY COMPLEX SUBUNIT YAJC"/>
    <property type="match status" value="1"/>
</dbReference>
<evidence type="ECO:0000313" key="13">
    <source>
        <dbReference type="Proteomes" id="UP000538929"/>
    </source>
</evidence>
<evidence type="ECO:0000256" key="1">
    <source>
        <dbReference type="ARBA" id="ARBA00004162"/>
    </source>
</evidence>
<keyword evidence="9 11" id="KW-0472">Membrane</keyword>
<organism evidence="12 13">
    <name type="scientific">Streptomyces alkaliphilus</name>
    <dbReference type="NCBI Taxonomy" id="1472722"/>
    <lineage>
        <taxon>Bacteria</taxon>
        <taxon>Bacillati</taxon>
        <taxon>Actinomycetota</taxon>
        <taxon>Actinomycetes</taxon>
        <taxon>Kitasatosporales</taxon>
        <taxon>Streptomycetaceae</taxon>
        <taxon>Streptomyces</taxon>
    </lineage>
</organism>
<comment type="subcellular location">
    <subcellularLocation>
        <location evidence="1">Cell membrane</location>
        <topology evidence="1">Single-pass membrane protein</topology>
    </subcellularLocation>
</comment>
<feature type="compositionally biased region" description="Acidic residues" evidence="10">
    <location>
        <begin position="186"/>
        <end position="195"/>
    </location>
</feature>
<feature type="compositionally biased region" description="Basic and acidic residues" evidence="10">
    <location>
        <begin position="175"/>
        <end position="185"/>
    </location>
</feature>
<keyword evidence="13" id="KW-1185">Reference proteome</keyword>
<accession>A0A7W3TCE8</accession>
<feature type="transmembrane region" description="Helical" evidence="11">
    <location>
        <begin position="29"/>
        <end position="47"/>
    </location>
</feature>
<reference evidence="13" key="1">
    <citation type="submission" date="2019-10" db="EMBL/GenBank/DDBJ databases">
        <title>Streptomyces sp. nov., a novel actinobacterium isolated from alkaline environment.</title>
        <authorList>
            <person name="Golinska P."/>
        </authorList>
    </citation>
    <scope>NUCLEOTIDE SEQUENCE [LARGE SCALE GENOMIC DNA]</scope>
    <source>
        <strain evidence="13">DSM 42118</strain>
    </source>
</reference>
<keyword evidence="3" id="KW-0813">Transport</keyword>
<evidence type="ECO:0000256" key="8">
    <source>
        <dbReference type="ARBA" id="ARBA00023010"/>
    </source>
</evidence>
<name>A0A7W3TCE8_9ACTN</name>
<dbReference type="GO" id="GO:0005886">
    <property type="term" value="C:plasma membrane"/>
    <property type="evidence" value="ECO:0007669"/>
    <property type="project" value="UniProtKB-SubCell"/>
</dbReference>
<sequence length="195" mass="20797">MPAPGPDRPPTRQATSHRPHEGITSAVELFLPLILLIGVMLLMSRSARNKQRQMMEMRDAMEPGTGVRTIGGMYALVKEVREDSVLLEVAPGVPALYTKTAIAAVLDADEYRRIVNDEPWPEEDGESPVVPDDASSLTGGGGTDRPADGEPDKPIGLDKPADAAGETPDAADTGETSRRDRRDGSAEDDGNGPRS</sequence>
<proteinExistence type="inferred from homology"/>
<dbReference type="PANTHER" id="PTHR33909">
    <property type="entry name" value="SEC TRANSLOCON ACCESSORY COMPLEX SUBUNIT YAJC"/>
    <property type="match status" value="1"/>
</dbReference>
<gene>
    <name evidence="12" type="primary">yajC</name>
    <name evidence="12" type="ORF">FNQ90_08645</name>
</gene>
<dbReference type="NCBIfam" id="TIGR00739">
    <property type="entry name" value="yajC"/>
    <property type="match status" value="1"/>
</dbReference>
<protein>
    <submittedName>
        <fullName evidence="12">Preprotein translocase subunit YajC</fullName>
    </submittedName>
</protein>
<evidence type="ECO:0000256" key="3">
    <source>
        <dbReference type="ARBA" id="ARBA00022448"/>
    </source>
</evidence>
<evidence type="ECO:0000256" key="4">
    <source>
        <dbReference type="ARBA" id="ARBA00022475"/>
    </source>
</evidence>
<evidence type="ECO:0000256" key="6">
    <source>
        <dbReference type="ARBA" id="ARBA00022927"/>
    </source>
</evidence>
<feature type="compositionally biased region" description="Basic and acidic residues" evidence="10">
    <location>
        <begin position="145"/>
        <end position="161"/>
    </location>
</feature>
<dbReference type="Proteomes" id="UP000538929">
    <property type="component" value="Unassembled WGS sequence"/>
</dbReference>
<evidence type="ECO:0000256" key="9">
    <source>
        <dbReference type="ARBA" id="ARBA00023136"/>
    </source>
</evidence>
<evidence type="ECO:0000256" key="7">
    <source>
        <dbReference type="ARBA" id="ARBA00022989"/>
    </source>
</evidence>
<dbReference type="Pfam" id="PF02699">
    <property type="entry name" value="YajC"/>
    <property type="match status" value="1"/>
</dbReference>
<keyword evidence="5 11" id="KW-0812">Transmembrane</keyword>
<feature type="region of interest" description="Disordered" evidence="10">
    <location>
        <begin position="118"/>
        <end position="195"/>
    </location>
</feature>
<evidence type="ECO:0000256" key="5">
    <source>
        <dbReference type="ARBA" id="ARBA00022692"/>
    </source>
</evidence>
<dbReference type="SMART" id="SM01323">
    <property type="entry name" value="YajC"/>
    <property type="match status" value="1"/>
</dbReference>